<evidence type="ECO:0000313" key="1">
    <source>
        <dbReference type="EMBL" id="XDK24858.1"/>
    </source>
</evidence>
<proteinExistence type="predicted"/>
<name>A0AB39HEU7_9VIBR</name>
<dbReference type="SUPFAM" id="SSF53187">
    <property type="entry name" value="Zn-dependent exopeptidases"/>
    <property type="match status" value="1"/>
</dbReference>
<dbReference type="EMBL" id="CP162601">
    <property type="protein sequence ID" value="XDK24858.1"/>
    <property type="molecule type" value="Genomic_DNA"/>
</dbReference>
<reference evidence="1" key="1">
    <citation type="submission" date="2024-07" db="EMBL/GenBank/DDBJ databases">
        <title>Genome Analysis of a Potential Novel Vibrio Species Secreting pH- and Thermo-stable Alginate Lyase and its Application in Producing Alginate Oligosaccharides.</title>
        <authorList>
            <person name="Huang H."/>
            <person name="Bao K."/>
        </authorList>
    </citation>
    <scope>NUCLEOTIDE SEQUENCE</scope>
    <source>
        <strain evidence="1">HB236076</strain>
    </source>
</reference>
<dbReference type="RefSeq" id="WP_306101989.1">
    <property type="nucleotide sequence ID" value="NZ_CP162601.1"/>
</dbReference>
<dbReference type="KEGG" id="vih:AB0763_11910"/>
<organism evidence="1">
    <name type="scientific">Vibrio sp. HB236076</name>
    <dbReference type="NCBI Taxonomy" id="3232307"/>
    <lineage>
        <taxon>Bacteria</taxon>
        <taxon>Pseudomonadati</taxon>
        <taxon>Pseudomonadota</taxon>
        <taxon>Gammaproteobacteria</taxon>
        <taxon>Vibrionales</taxon>
        <taxon>Vibrionaceae</taxon>
        <taxon>Vibrio</taxon>
    </lineage>
</organism>
<protein>
    <submittedName>
        <fullName evidence="1">Peptidase M14</fullName>
    </submittedName>
</protein>
<dbReference type="AlphaFoldDB" id="A0AB39HEU7"/>
<sequence length="666" mass="75349">MRLFKDNNWVRPNMSIPNAHVSNAHVSNAMSKAQALATTATSLATSCPDKAWRPYAQGEVSLVRQTLSSTLTQWVDYLCQPAFRHHHIEMWVFNDQKTRRRAETTLFKHGVHARIHSAYKPFVHFLFEDLSQADRERFNHPDSTLVVHYPSDAFGSDKRFALETYPFGSVFDRANIEFTPRDDQQLHYQLTLKRPHCEPIHYDIFAPNAVKTSITGQTSLSPTGWIKISDPDHRPLLDERVYCDYEQIFDSAISQLCDALSERPHFERLMIEVQAPLLDEPLGVAHEHISLREGLHEDFYFTLQEWCKLQQGKSLQDRDAQFGQIIPNITYQDGDYHCHCYLSDYQAPTAKERAPLSGSEEKLALDTATKPLSSAQVATALAEIKGESWYAQSVSGRRVNAKYCQGSDHPVIISAGQHANESTGILGALRAAQQLSQQPGHHFVISPLENPDGYALYHDLLQANPTHMHHAARYTALGNDLEYHSSHQRFETAIRDQARQQTAAKLHINLHGYPAHEWVRPLSGYIPAGFADWTIPKGFFVIVRYQAHYSHLALAFIEYLTHQLAQNNALLAFNHAQLTAFQRHGGESPFTFINRIPCLLQKVADDALTPLQLITEFPDESIDGEAFCFGHQVQSDVVIKAYHAFQHCMNQASLSPPTCSSPKISI</sequence>
<accession>A0AB39HEU7</accession>
<dbReference type="Gene3D" id="3.40.630.10">
    <property type="entry name" value="Zn peptidases"/>
    <property type="match status" value="1"/>
</dbReference>
<gene>
    <name evidence="1" type="ORF">AB0763_11910</name>
</gene>